<keyword evidence="9" id="KW-1185">Reference proteome</keyword>
<dbReference type="SUPFAM" id="SSF55785">
    <property type="entry name" value="PYP-like sensor domain (PAS domain)"/>
    <property type="match status" value="1"/>
</dbReference>
<dbReference type="PANTHER" id="PTHR43047">
    <property type="entry name" value="TWO-COMPONENT HISTIDINE PROTEIN KINASE"/>
    <property type="match status" value="1"/>
</dbReference>
<protein>
    <recommendedName>
        <fullName evidence="2">histidine kinase</fullName>
        <ecNumber evidence="2">2.7.13.3</ecNumber>
    </recommendedName>
</protein>
<feature type="domain" description="Histidine kinase" evidence="7">
    <location>
        <begin position="138"/>
        <end position="359"/>
    </location>
</feature>
<keyword evidence="5" id="KW-0418">Kinase</keyword>
<dbReference type="SMART" id="SM00387">
    <property type="entry name" value="HATPase_c"/>
    <property type="match status" value="1"/>
</dbReference>
<dbReference type="SMART" id="SM00388">
    <property type="entry name" value="HisKA"/>
    <property type="match status" value="1"/>
</dbReference>
<dbReference type="Pfam" id="PF02518">
    <property type="entry name" value="HATPase_c"/>
    <property type="match status" value="1"/>
</dbReference>
<keyword evidence="6" id="KW-0902">Two-component regulatory system</keyword>
<dbReference type="Gene3D" id="3.30.450.20">
    <property type="entry name" value="PAS domain"/>
    <property type="match status" value="1"/>
</dbReference>
<reference evidence="8 9" key="1">
    <citation type="submission" date="2020-08" db="EMBL/GenBank/DDBJ databases">
        <title>Genome public.</title>
        <authorList>
            <person name="Liu C."/>
            <person name="Sun Q."/>
        </authorList>
    </citation>
    <scope>NUCLEOTIDE SEQUENCE [LARGE SCALE GENOMIC DNA]</scope>
    <source>
        <strain evidence="8 9">NSJ-9</strain>
    </source>
</reference>
<name>A0ABR7GC41_9FIRM</name>
<dbReference type="Pfam" id="PF00512">
    <property type="entry name" value="HisKA"/>
    <property type="match status" value="1"/>
</dbReference>
<dbReference type="CDD" id="cd00082">
    <property type="entry name" value="HisKA"/>
    <property type="match status" value="1"/>
</dbReference>
<evidence type="ECO:0000313" key="8">
    <source>
        <dbReference type="EMBL" id="MBC5685013.1"/>
    </source>
</evidence>
<organism evidence="8 9">
    <name type="scientific">Roseburia lenta</name>
    <dbReference type="NCBI Taxonomy" id="2763061"/>
    <lineage>
        <taxon>Bacteria</taxon>
        <taxon>Bacillati</taxon>
        <taxon>Bacillota</taxon>
        <taxon>Clostridia</taxon>
        <taxon>Lachnospirales</taxon>
        <taxon>Lachnospiraceae</taxon>
        <taxon>Roseburia</taxon>
    </lineage>
</organism>
<evidence type="ECO:0000256" key="4">
    <source>
        <dbReference type="ARBA" id="ARBA00022679"/>
    </source>
</evidence>
<dbReference type="Gene3D" id="3.30.565.10">
    <property type="entry name" value="Histidine kinase-like ATPase, C-terminal domain"/>
    <property type="match status" value="1"/>
</dbReference>
<dbReference type="RefSeq" id="WP_186853550.1">
    <property type="nucleotide sequence ID" value="NZ_JACOPG010000001.1"/>
</dbReference>
<evidence type="ECO:0000256" key="1">
    <source>
        <dbReference type="ARBA" id="ARBA00000085"/>
    </source>
</evidence>
<accession>A0ABR7GC41</accession>
<dbReference type="Gene3D" id="1.10.287.130">
    <property type="match status" value="1"/>
</dbReference>
<dbReference type="SUPFAM" id="SSF55874">
    <property type="entry name" value="ATPase domain of HSP90 chaperone/DNA topoisomerase II/histidine kinase"/>
    <property type="match status" value="1"/>
</dbReference>
<dbReference type="InterPro" id="IPR000014">
    <property type="entry name" value="PAS"/>
</dbReference>
<dbReference type="InterPro" id="IPR004358">
    <property type="entry name" value="Sig_transdc_His_kin-like_C"/>
</dbReference>
<dbReference type="InterPro" id="IPR005467">
    <property type="entry name" value="His_kinase_dom"/>
</dbReference>
<evidence type="ECO:0000259" key="7">
    <source>
        <dbReference type="PROSITE" id="PS50109"/>
    </source>
</evidence>
<dbReference type="PRINTS" id="PR00344">
    <property type="entry name" value="BCTRLSENSOR"/>
</dbReference>
<sequence>MEQKEIIAKSIDQICDMILACDQTGRIIYMNETAQKQLEYPVSDPSISIFDIFPGIFTEAKDLAETRQKTEVDRLPVDIYRYNRTCFPVWMRLLDTGNADYICIAHDRTKEIYLTRKVDQVGEEAKAAAKVKSEFVANITHELRTPVNGILGNIMSLREIEEDSKKLQIISLVERGCADMNAIINNILDFSKLEAGKFTLEQREFDFRSMMEYVKANHKNKIAEKGLQFSMSISPEIPEHIIGDELRIVQVLNNLLSNACKFTSVGRIAVEVVKTSQIHNRMELFFLVIDTGIGISKEDQDKLFQSFSQVDASISRRYGGTGLGLNICKQLVELMDGSIHVESTQGQGSMFSFQIWVETPQSELQTSRSLQDPTTKYVSSIHSLAEFTAENGMDHVRKYGTQENREELKRDLNKLILSVEMDNWVKAEEFAATVRELTMDAPQEVKSGVLRLKMAVQKQNYDTVNTYYQALKEILKN</sequence>
<comment type="caution">
    <text evidence="8">The sequence shown here is derived from an EMBL/GenBank/DDBJ whole genome shotgun (WGS) entry which is preliminary data.</text>
</comment>
<dbReference type="EMBL" id="JACOPG010000001">
    <property type="protein sequence ID" value="MBC5685013.1"/>
    <property type="molecule type" value="Genomic_DNA"/>
</dbReference>
<dbReference type="CDD" id="cd16922">
    <property type="entry name" value="HATPase_EvgS-ArcB-TorS-like"/>
    <property type="match status" value="1"/>
</dbReference>
<gene>
    <name evidence="8" type="ORF">H8R94_00060</name>
</gene>
<dbReference type="Proteomes" id="UP000643810">
    <property type="component" value="Unassembled WGS sequence"/>
</dbReference>
<evidence type="ECO:0000256" key="5">
    <source>
        <dbReference type="ARBA" id="ARBA00022777"/>
    </source>
</evidence>
<comment type="catalytic activity">
    <reaction evidence="1">
        <text>ATP + protein L-histidine = ADP + protein N-phospho-L-histidine.</text>
        <dbReference type="EC" id="2.7.13.3"/>
    </reaction>
</comment>
<dbReference type="SUPFAM" id="SSF47384">
    <property type="entry name" value="Homodimeric domain of signal transducing histidine kinase"/>
    <property type="match status" value="1"/>
</dbReference>
<dbReference type="PROSITE" id="PS50109">
    <property type="entry name" value="HIS_KIN"/>
    <property type="match status" value="1"/>
</dbReference>
<dbReference type="InterPro" id="IPR003661">
    <property type="entry name" value="HisK_dim/P_dom"/>
</dbReference>
<proteinExistence type="predicted"/>
<dbReference type="PANTHER" id="PTHR43047:SF72">
    <property type="entry name" value="OSMOSENSING HISTIDINE PROTEIN KINASE SLN1"/>
    <property type="match status" value="1"/>
</dbReference>
<evidence type="ECO:0000256" key="2">
    <source>
        <dbReference type="ARBA" id="ARBA00012438"/>
    </source>
</evidence>
<evidence type="ECO:0000256" key="6">
    <source>
        <dbReference type="ARBA" id="ARBA00023012"/>
    </source>
</evidence>
<dbReference type="InterPro" id="IPR003594">
    <property type="entry name" value="HATPase_dom"/>
</dbReference>
<evidence type="ECO:0000256" key="3">
    <source>
        <dbReference type="ARBA" id="ARBA00022553"/>
    </source>
</evidence>
<evidence type="ECO:0000313" key="9">
    <source>
        <dbReference type="Proteomes" id="UP000643810"/>
    </source>
</evidence>
<keyword evidence="4" id="KW-0808">Transferase</keyword>
<keyword evidence="3" id="KW-0597">Phosphoprotein</keyword>
<dbReference type="InterPro" id="IPR036890">
    <property type="entry name" value="HATPase_C_sf"/>
</dbReference>
<dbReference type="CDD" id="cd00130">
    <property type="entry name" value="PAS"/>
    <property type="match status" value="1"/>
</dbReference>
<dbReference type="EC" id="2.7.13.3" evidence="2"/>
<dbReference type="InterPro" id="IPR036097">
    <property type="entry name" value="HisK_dim/P_sf"/>
</dbReference>
<dbReference type="InterPro" id="IPR035965">
    <property type="entry name" value="PAS-like_dom_sf"/>
</dbReference>